<comment type="caution">
    <text evidence="2">The sequence shown here is derived from an EMBL/GenBank/DDBJ whole genome shotgun (WGS) entry which is preliminary data.</text>
</comment>
<reference evidence="2 3" key="1">
    <citation type="submission" date="2020-08" db="EMBL/GenBank/DDBJ databases">
        <title>Sequencing the genomes of 1000 actinobacteria strains.</title>
        <authorList>
            <person name="Klenk H.-P."/>
        </authorList>
    </citation>
    <scope>NUCLEOTIDE SEQUENCE [LARGE SCALE GENOMIC DNA]</scope>
    <source>
        <strain evidence="2 3">DSM 45507</strain>
    </source>
</reference>
<evidence type="ECO:0000313" key="2">
    <source>
        <dbReference type="EMBL" id="MBB5773532.1"/>
    </source>
</evidence>
<organism evidence="2 3">
    <name type="scientific">Nonomuraea jabiensis</name>
    <dbReference type="NCBI Taxonomy" id="882448"/>
    <lineage>
        <taxon>Bacteria</taxon>
        <taxon>Bacillati</taxon>
        <taxon>Actinomycetota</taxon>
        <taxon>Actinomycetes</taxon>
        <taxon>Streptosporangiales</taxon>
        <taxon>Streptosporangiaceae</taxon>
        <taxon>Nonomuraea</taxon>
    </lineage>
</organism>
<evidence type="ECO:0000313" key="3">
    <source>
        <dbReference type="Proteomes" id="UP000579153"/>
    </source>
</evidence>
<accession>A0A7W9L7J0</accession>
<dbReference type="AlphaFoldDB" id="A0A7W9L7J0"/>
<feature type="region of interest" description="Disordered" evidence="1">
    <location>
        <begin position="43"/>
        <end position="71"/>
    </location>
</feature>
<gene>
    <name evidence="2" type="ORF">HD596_000288</name>
</gene>
<protein>
    <submittedName>
        <fullName evidence="2">Uncharacterized protein</fullName>
    </submittedName>
</protein>
<proteinExistence type="predicted"/>
<dbReference type="RefSeq" id="WP_185067504.1">
    <property type="nucleotide sequence ID" value="NZ_JACHMB010000001.1"/>
</dbReference>
<name>A0A7W9L7J0_9ACTN</name>
<dbReference type="EMBL" id="JACHMB010000001">
    <property type="protein sequence ID" value="MBB5773532.1"/>
    <property type="molecule type" value="Genomic_DNA"/>
</dbReference>
<dbReference type="Proteomes" id="UP000579153">
    <property type="component" value="Unassembled WGS sequence"/>
</dbReference>
<sequence length="199" mass="22184">MREIVASRYDIEPINFGCEPEHTDPPEGRLSRACDAHLITQPRPALGERLQRRTGSGRTPARSPGRPSGHLPLRLRVAHLLVRRRDLPGRLPQIRNGHRPAVQLIFPNAVNDAPYNRSESFNRGAAFFTGSSRPRDHPDRPGRLGPFHGQVNPGSSVLLFVRNTRSPIFGSISLSRPCRANVSFWPDETPRIGCRGEEA</sequence>
<keyword evidence="3" id="KW-1185">Reference proteome</keyword>
<evidence type="ECO:0000256" key="1">
    <source>
        <dbReference type="SAM" id="MobiDB-lite"/>
    </source>
</evidence>